<dbReference type="Proteomes" id="UP000036403">
    <property type="component" value="Unassembled WGS sequence"/>
</dbReference>
<proteinExistence type="predicted"/>
<evidence type="ECO:0008006" key="3">
    <source>
        <dbReference type="Google" id="ProtNLM"/>
    </source>
</evidence>
<dbReference type="OrthoDB" id="9986793at2759"/>
<dbReference type="PaxDb" id="67767-A0A0J7NI94"/>
<dbReference type="EMBL" id="LBMM01004629">
    <property type="protein sequence ID" value="KMQ92230.1"/>
    <property type="molecule type" value="Genomic_DNA"/>
</dbReference>
<dbReference type="GO" id="GO:0003676">
    <property type="term" value="F:nucleic acid binding"/>
    <property type="evidence" value="ECO:0007669"/>
    <property type="project" value="InterPro"/>
</dbReference>
<reference evidence="1 2" key="1">
    <citation type="submission" date="2015-04" db="EMBL/GenBank/DDBJ databases">
        <title>Lasius niger genome sequencing.</title>
        <authorList>
            <person name="Konorov E.A."/>
            <person name="Nikitin M.A."/>
            <person name="Kirill M.V."/>
            <person name="Chang P."/>
        </authorList>
    </citation>
    <scope>NUCLEOTIDE SEQUENCE [LARGE SCALE GENOMIC DNA]</scope>
    <source>
        <tissue evidence="1">Whole</tissue>
    </source>
</reference>
<accession>A0A0J7NI94</accession>
<comment type="caution">
    <text evidence="1">The sequence shown here is derived from an EMBL/GenBank/DDBJ whole genome shotgun (WGS) entry which is preliminary data.</text>
</comment>
<keyword evidence="2" id="KW-1185">Reference proteome</keyword>
<dbReference type="PANTHER" id="PTHR47326">
    <property type="entry name" value="TRANSPOSABLE ELEMENT TC3 TRANSPOSASE-LIKE PROTEIN"/>
    <property type="match status" value="1"/>
</dbReference>
<dbReference type="AlphaFoldDB" id="A0A0J7NI94"/>
<dbReference type="PANTHER" id="PTHR47326:SF1">
    <property type="entry name" value="HTH PSQ-TYPE DOMAIN-CONTAINING PROTEIN"/>
    <property type="match status" value="1"/>
</dbReference>
<gene>
    <name evidence="1" type="ORF">RF55_7819</name>
</gene>
<dbReference type="InterPro" id="IPR036397">
    <property type="entry name" value="RNaseH_sf"/>
</dbReference>
<name>A0A0J7NI94_LASNI</name>
<dbReference type="Gene3D" id="3.30.420.10">
    <property type="entry name" value="Ribonuclease H-like superfamily/Ribonuclease H"/>
    <property type="match status" value="1"/>
</dbReference>
<sequence length="103" mass="12107">MNFHNKHSWAEENPHEVCEDRFQHQFSLNVWVGIVGDWLIGPVFLPRRLTAEAYRNFLEHSLPALLEEIPLATRNVIWFMHDGAPEHFSVVAREFLNATYPDH</sequence>
<evidence type="ECO:0000313" key="1">
    <source>
        <dbReference type="EMBL" id="KMQ92230.1"/>
    </source>
</evidence>
<protein>
    <recommendedName>
        <fullName evidence="3">Transposable element tc3 transposase</fullName>
    </recommendedName>
</protein>
<evidence type="ECO:0000313" key="2">
    <source>
        <dbReference type="Proteomes" id="UP000036403"/>
    </source>
</evidence>
<organism evidence="1 2">
    <name type="scientific">Lasius niger</name>
    <name type="common">Black garden ant</name>
    <dbReference type="NCBI Taxonomy" id="67767"/>
    <lineage>
        <taxon>Eukaryota</taxon>
        <taxon>Metazoa</taxon>
        <taxon>Ecdysozoa</taxon>
        <taxon>Arthropoda</taxon>
        <taxon>Hexapoda</taxon>
        <taxon>Insecta</taxon>
        <taxon>Pterygota</taxon>
        <taxon>Neoptera</taxon>
        <taxon>Endopterygota</taxon>
        <taxon>Hymenoptera</taxon>
        <taxon>Apocrita</taxon>
        <taxon>Aculeata</taxon>
        <taxon>Formicoidea</taxon>
        <taxon>Formicidae</taxon>
        <taxon>Formicinae</taxon>
        <taxon>Lasius</taxon>
        <taxon>Lasius</taxon>
    </lineage>
</organism>